<proteinExistence type="predicted"/>
<protein>
    <recommendedName>
        <fullName evidence="6">Phage tail tape measure protein</fullName>
    </recommendedName>
</protein>
<accession>A0ABT9IYC9</accession>
<keyword evidence="3" id="KW-1133">Transmembrane helix</keyword>
<evidence type="ECO:0000313" key="4">
    <source>
        <dbReference type="EMBL" id="MDP5274356.1"/>
    </source>
</evidence>
<keyword evidence="5" id="KW-1185">Reference proteome</keyword>
<feature type="transmembrane region" description="Helical" evidence="3">
    <location>
        <begin position="397"/>
        <end position="416"/>
    </location>
</feature>
<keyword evidence="3" id="KW-0812">Transmembrane</keyword>
<evidence type="ECO:0000313" key="5">
    <source>
        <dbReference type="Proteomes" id="UP001231941"/>
    </source>
</evidence>
<feature type="compositionally biased region" description="Basic residues" evidence="2">
    <location>
        <begin position="1089"/>
        <end position="1099"/>
    </location>
</feature>
<feature type="compositionally biased region" description="Basic and acidic residues" evidence="2">
    <location>
        <begin position="1072"/>
        <end position="1084"/>
    </location>
</feature>
<name>A0ABT9IYC9_9BACL</name>
<dbReference type="RefSeq" id="WP_305991667.1">
    <property type="nucleotide sequence ID" value="NZ_JAVAMP010000003.1"/>
</dbReference>
<dbReference type="Proteomes" id="UP001231941">
    <property type="component" value="Unassembled WGS sequence"/>
</dbReference>
<comment type="caution">
    <text evidence="4">The sequence shown here is derived from an EMBL/GenBank/DDBJ whole genome shotgun (WGS) entry which is preliminary data.</text>
</comment>
<evidence type="ECO:0008006" key="6">
    <source>
        <dbReference type="Google" id="ProtNLM"/>
    </source>
</evidence>
<keyword evidence="3" id="KW-0472">Membrane</keyword>
<dbReference type="EMBL" id="JAVAMP010000003">
    <property type="protein sequence ID" value="MDP5274356.1"/>
    <property type="molecule type" value="Genomic_DNA"/>
</dbReference>
<feature type="coiled-coil region" evidence="1">
    <location>
        <begin position="840"/>
        <end position="874"/>
    </location>
</feature>
<evidence type="ECO:0000256" key="1">
    <source>
        <dbReference type="SAM" id="Coils"/>
    </source>
</evidence>
<gene>
    <name evidence="4" type="ORF">Q5Y73_09560</name>
</gene>
<feature type="transmembrane region" description="Helical" evidence="3">
    <location>
        <begin position="359"/>
        <end position="385"/>
    </location>
</feature>
<evidence type="ECO:0000256" key="3">
    <source>
        <dbReference type="SAM" id="Phobius"/>
    </source>
</evidence>
<feature type="coiled-coil region" evidence="1">
    <location>
        <begin position="446"/>
        <end position="490"/>
    </location>
</feature>
<organism evidence="4 5">
    <name type="scientific">Chengkuizengella axinellae</name>
    <dbReference type="NCBI Taxonomy" id="3064388"/>
    <lineage>
        <taxon>Bacteria</taxon>
        <taxon>Bacillati</taxon>
        <taxon>Bacillota</taxon>
        <taxon>Bacilli</taxon>
        <taxon>Bacillales</taxon>
        <taxon>Paenibacillaceae</taxon>
        <taxon>Chengkuizengella</taxon>
    </lineage>
</organism>
<reference evidence="4 5" key="1">
    <citation type="submission" date="2023-08" db="EMBL/GenBank/DDBJ databases">
        <authorList>
            <person name="Park J.-S."/>
        </authorList>
    </citation>
    <scope>NUCLEOTIDE SEQUENCE [LARGE SCALE GENOMIC DNA]</scope>
    <source>
        <strain evidence="4 5">2205SS18-9</strain>
    </source>
</reference>
<keyword evidence="1" id="KW-0175">Coiled coil</keyword>
<evidence type="ECO:0000256" key="2">
    <source>
        <dbReference type="SAM" id="MobiDB-lite"/>
    </source>
</evidence>
<sequence>MATDVGAIKAKLELDAQNFKTGIEKSKTEMKTMSEEVKKSRRDFQQLSKSLMDVGLGGREVRKIQTELRTTNPQILEKQLKLVEAQLRRVGADSKQIEKVKREIMDTQKETKKTEERFRGLETALAAMGTGYALQGMLRVINTLSNEAAQLAVSYEGLIEVSKALNHDTDTVTNAMDDLVARGFMSVQEASDALKTALATGYTLDESINLINALSDAAAYNRESHFAWGEAVVQAIRGIKSGNSTLTDAAGITTNLSVMYDRYAKTIGKSAATLTDAEKAQAAYNGMLEDGALFAGNADKAMEGYAGSQATFNQSLAMARAELGEAYMPVLQDIMETLKPIIKSFSEWTSENKATIASLTAGVVTVTALTAALTGLVTVVAILRAAFISLNIAMGPIGWTIAAISFLGITAGTLAYKSAADDTSESVWKFAKSQEELNQKLKESPLNNSAQNVKAMQEDIETINKLLEERAGLESEIAKEESKLIDQRNLEVIGDAYEQIEELDGLLSELGIDTPDEAQKTVERLTKAVEDSVHAILELKGAEIQQTASQARHVDEMKNLISTYDELTEKESLSSDQKQELRSVVEQLKDEYPTLLAQLDEEGKLHITNKDAIDELVDAEETMFKKKSEGLLNELEVMRTTTNEKLKLIRKQIFANQLLLESQPTTSDGLNLVLGLQQDQLSPEDRDNILIQQQKLKAEKDEVLNALAEIDKTIYSINSEDYLKLPEEDKKETKKTAGKSQSEIEADLRASNFQSSLSTTRYVSEMYNQTEEQQIEALEKLKTNHAKYLSENIDDERMIDLEIKRLKDESYEESFRNSVQWIERETYFKRLSLDEQLAAWQRVMERYEQGTEEREQAERELFRVEQEINDERIREAEEVERERVKTIEDSTDQVLRNIRKQEQAELDAIDRKRDKINDYYDEVFNEMDEEEYEYERKNLVDEIEKYSQSTSKEGMEKYADLKEQLRKLDLDEEKRLLRLERDEKLDSLDDQRRDVERHYDDLEDAFLRYVDDIKNGEVDLQDDRLDIYADGNKNILDDLEDFVKEYNDTLRDLEDTPSKPSSSKDDDDWDHYEDKYGPVRDTPRNPRTNPKKGGGKKYHTGGIGGIQNFRFGDRLLPNELHAIIEQGETILQPKQVSQLVNTLGDKQASKTVNNYYDSLIRHDGDVKLEDQADIQTYFNEQQLAAQRLKAGGDR</sequence>
<feature type="region of interest" description="Disordered" evidence="2">
    <location>
        <begin position="1051"/>
        <end position="1099"/>
    </location>
</feature>